<gene>
    <name evidence="2" type="ORF">vBStySLmqsSP_1061</name>
</gene>
<feature type="coiled-coil region" evidence="1">
    <location>
        <begin position="8"/>
        <end position="35"/>
    </location>
</feature>
<name>A0AAE7TQL0_9CAUD</name>
<keyword evidence="3" id="KW-1185">Reference proteome</keyword>
<evidence type="ECO:0000256" key="1">
    <source>
        <dbReference type="SAM" id="Coils"/>
    </source>
</evidence>
<reference evidence="2 3" key="1">
    <citation type="submission" date="2020-06" db="EMBL/GenBank/DDBJ databases">
        <title>Genome sequence of Salmonella phage vB_StyS-LmqsSP1.</title>
        <authorList>
            <person name="Hammerl J.A."/>
            <person name="Kittler S."/>
        </authorList>
    </citation>
    <scope>NUCLEOTIDE SEQUENCE [LARGE SCALE GENOMIC DNA]</scope>
</reference>
<evidence type="ECO:0000313" key="2">
    <source>
        <dbReference type="EMBL" id="QQM13592.1"/>
    </source>
</evidence>
<proteinExistence type="predicted"/>
<accession>A0AAE7TQL0</accession>
<keyword evidence="1" id="KW-0175">Coiled coil</keyword>
<dbReference type="EMBL" id="MT577844">
    <property type="protein sequence ID" value="QQM13592.1"/>
    <property type="molecule type" value="Genomic_DNA"/>
</dbReference>
<sequence>MSILLSANEARNATINTLTQELATLEAKVAVEIDKCIKARAFNCTVSNISSFSDEARSRLLDKLRKLGYSAELDYDQREGYWVTIDWSK</sequence>
<evidence type="ECO:0000313" key="3">
    <source>
        <dbReference type="Proteomes" id="UP000827219"/>
    </source>
</evidence>
<organism evidence="2 3">
    <name type="scientific">Salmonella phage vB_StyS-LmqsSP1</name>
    <dbReference type="NCBI Taxonomy" id="2749424"/>
    <lineage>
        <taxon>Viruses</taxon>
        <taxon>Duplodnaviria</taxon>
        <taxon>Heunggongvirae</taxon>
        <taxon>Uroviricota</taxon>
        <taxon>Caudoviricetes</taxon>
        <taxon>Demerecviridae</taxon>
        <taxon>Markadamsvirinae</taxon>
        <taxon>Tequintavirus</taxon>
        <taxon>Tequintavirus LmqsSP1</taxon>
    </lineage>
</organism>
<protein>
    <submittedName>
        <fullName evidence="2">Uncharacterized protein</fullName>
    </submittedName>
</protein>
<dbReference type="Proteomes" id="UP000827219">
    <property type="component" value="Segment"/>
</dbReference>